<name>A0AAP0HX94_9MAGN</name>
<gene>
    <name evidence="1" type="ORF">Scep_021932</name>
</gene>
<comment type="caution">
    <text evidence="1">The sequence shown here is derived from an EMBL/GenBank/DDBJ whole genome shotgun (WGS) entry which is preliminary data.</text>
</comment>
<dbReference type="Proteomes" id="UP001419268">
    <property type="component" value="Unassembled WGS sequence"/>
</dbReference>
<evidence type="ECO:0000313" key="2">
    <source>
        <dbReference type="Proteomes" id="UP001419268"/>
    </source>
</evidence>
<accession>A0AAP0HX94</accession>
<proteinExistence type="predicted"/>
<dbReference type="AlphaFoldDB" id="A0AAP0HX94"/>
<keyword evidence="2" id="KW-1185">Reference proteome</keyword>
<dbReference type="EMBL" id="JBBNAG010000009">
    <property type="protein sequence ID" value="KAK9105088.1"/>
    <property type="molecule type" value="Genomic_DNA"/>
</dbReference>
<organism evidence="1 2">
    <name type="scientific">Stephania cephalantha</name>
    <dbReference type="NCBI Taxonomy" id="152367"/>
    <lineage>
        <taxon>Eukaryota</taxon>
        <taxon>Viridiplantae</taxon>
        <taxon>Streptophyta</taxon>
        <taxon>Embryophyta</taxon>
        <taxon>Tracheophyta</taxon>
        <taxon>Spermatophyta</taxon>
        <taxon>Magnoliopsida</taxon>
        <taxon>Ranunculales</taxon>
        <taxon>Menispermaceae</taxon>
        <taxon>Menispermoideae</taxon>
        <taxon>Cissampelideae</taxon>
        <taxon>Stephania</taxon>
    </lineage>
</organism>
<sequence length="59" mass="6670">MGSNIYPNKSPVYYIKSESKYIIIIKPCKQEKNFYVKALPIPLSKAPAKAPMGRREVVA</sequence>
<reference evidence="1 2" key="1">
    <citation type="submission" date="2024-01" db="EMBL/GenBank/DDBJ databases">
        <title>Genome assemblies of Stephania.</title>
        <authorList>
            <person name="Yang L."/>
        </authorList>
    </citation>
    <scope>NUCLEOTIDE SEQUENCE [LARGE SCALE GENOMIC DNA]</scope>
    <source>
        <strain evidence="1">JXDWG</strain>
        <tissue evidence="1">Leaf</tissue>
    </source>
</reference>
<evidence type="ECO:0000313" key="1">
    <source>
        <dbReference type="EMBL" id="KAK9105088.1"/>
    </source>
</evidence>
<protein>
    <submittedName>
        <fullName evidence="1">Uncharacterized protein</fullName>
    </submittedName>
</protein>